<dbReference type="AlphaFoldDB" id="A0A8H6CLH2"/>
<sequence length="85" mass="9085">MRATTLMSALLLLLISPAFAAPLVKRQGGVSAILDAAQQPDTEACTNGRRSLIPFWPRQYKAVNDCSFEIGSGSAAGATWRFDEG</sequence>
<feature type="chain" id="PRO_5034333257" evidence="1">
    <location>
        <begin position="21"/>
        <end position="85"/>
    </location>
</feature>
<evidence type="ECO:0000313" key="3">
    <source>
        <dbReference type="Proteomes" id="UP000593566"/>
    </source>
</evidence>
<accession>A0A8H6CLH2</accession>
<proteinExistence type="predicted"/>
<protein>
    <submittedName>
        <fullName evidence="2">Uncharacterized protein</fullName>
    </submittedName>
</protein>
<organism evidence="2 3">
    <name type="scientific">Letharia lupina</name>
    <dbReference type="NCBI Taxonomy" id="560253"/>
    <lineage>
        <taxon>Eukaryota</taxon>
        <taxon>Fungi</taxon>
        <taxon>Dikarya</taxon>
        <taxon>Ascomycota</taxon>
        <taxon>Pezizomycotina</taxon>
        <taxon>Lecanoromycetes</taxon>
        <taxon>OSLEUM clade</taxon>
        <taxon>Lecanoromycetidae</taxon>
        <taxon>Lecanorales</taxon>
        <taxon>Lecanorineae</taxon>
        <taxon>Parmeliaceae</taxon>
        <taxon>Letharia</taxon>
    </lineage>
</organism>
<dbReference type="RefSeq" id="XP_037154291.1">
    <property type="nucleotide sequence ID" value="XM_037300443.1"/>
</dbReference>
<dbReference type="EMBL" id="JACCJB010000007">
    <property type="protein sequence ID" value="KAF6225582.1"/>
    <property type="molecule type" value="Genomic_DNA"/>
</dbReference>
<name>A0A8H6CLH2_9LECA</name>
<keyword evidence="3" id="KW-1185">Reference proteome</keyword>
<gene>
    <name evidence="2" type="ORF">HO133_009582</name>
</gene>
<dbReference type="GeneID" id="59337977"/>
<feature type="signal peptide" evidence="1">
    <location>
        <begin position="1"/>
        <end position="20"/>
    </location>
</feature>
<evidence type="ECO:0000313" key="2">
    <source>
        <dbReference type="EMBL" id="KAF6225582.1"/>
    </source>
</evidence>
<dbReference type="Proteomes" id="UP000593566">
    <property type="component" value="Unassembled WGS sequence"/>
</dbReference>
<keyword evidence="1" id="KW-0732">Signal</keyword>
<comment type="caution">
    <text evidence="2">The sequence shown here is derived from an EMBL/GenBank/DDBJ whole genome shotgun (WGS) entry which is preliminary data.</text>
</comment>
<evidence type="ECO:0000256" key="1">
    <source>
        <dbReference type="SAM" id="SignalP"/>
    </source>
</evidence>
<reference evidence="2 3" key="1">
    <citation type="journal article" date="2020" name="Genomics">
        <title>Complete, high-quality genomes from long-read metagenomic sequencing of two wolf lichen thalli reveals enigmatic genome architecture.</title>
        <authorList>
            <person name="McKenzie S.K."/>
            <person name="Walston R.F."/>
            <person name="Allen J.L."/>
        </authorList>
    </citation>
    <scope>NUCLEOTIDE SEQUENCE [LARGE SCALE GENOMIC DNA]</scope>
    <source>
        <strain evidence="2">WasteWater1</strain>
    </source>
</reference>